<protein>
    <submittedName>
        <fullName evidence="2">Uncharacterized protein</fullName>
    </submittedName>
</protein>
<feature type="compositionally biased region" description="Gly residues" evidence="1">
    <location>
        <begin position="207"/>
        <end position="217"/>
    </location>
</feature>
<dbReference type="OMA" id="HMLLKRC"/>
<name>G0U3W0_TRYVY</name>
<organism evidence="2">
    <name type="scientific">Trypanosoma vivax (strain Y486)</name>
    <dbReference type="NCBI Taxonomy" id="1055687"/>
    <lineage>
        <taxon>Eukaryota</taxon>
        <taxon>Discoba</taxon>
        <taxon>Euglenozoa</taxon>
        <taxon>Kinetoplastea</taxon>
        <taxon>Metakinetoplastina</taxon>
        <taxon>Trypanosomatida</taxon>
        <taxon>Trypanosomatidae</taxon>
        <taxon>Trypanosoma</taxon>
        <taxon>Duttonella</taxon>
    </lineage>
</organism>
<reference evidence="2" key="1">
    <citation type="journal article" date="2012" name="Proc. Natl. Acad. Sci. U.S.A.">
        <title>Antigenic diversity is generated by distinct evolutionary mechanisms in African trypanosome species.</title>
        <authorList>
            <person name="Jackson A.P."/>
            <person name="Berry A."/>
            <person name="Aslett M."/>
            <person name="Allison H.C."/>
            <person name="Burton P."/>
            <person name="Vavrova-Anderson J."/>
            <person name="Brown R."/>
            <person name="Browne H."/>
            <person name="Corton N."/>
            <person name="Hauser H."/>
            <person name="Gamble J."/>
            <person name="Gilderthorp R."/>
            <person name="Marcello L."/>
            <person name="McQuillan J."/>
            <person name="Otto T.D."/>
            <person name="Quail M.A."/>
            <person name="Sanders M.J."/>
            <person name="van Tonder A."/>
            <person name="Ginger M.L."/>
            <person name="Field M.C."/>
            <person name="Barry J.D."/>
            <person name="Hertz-Fowler C."/>
            <person name="Berriman M."/>
        </authorList>
    </citation>
    <scope>NUCLEOTIDE SEQUENCE</scope>
    <source>
        <strain evidence="2">Y486</strain>
    </source>
</reference>
<dbReference type="InterPro" id="IPR035979">
    <property type="entry name" value="RBD_domain_sf"/>
</dbReference>
<gene>
    <name evidence="2" type="ORF">TVY486_0900230</name>
</gene>
<evidence type="ECO:0000313" key="2">
    <source>
        <dbReference type="EMBL" id="CCC50200.1"/>
    </source>
</evidence>
<dbReference type="GO" id="GO:0003676">
    <property type="term" value="F:nucleic acid binding"/>
    <property type="evidence" value="ECO:0007669"/>
    <property type="project" value="InterPro"/>
</dbReference>
<dbReference type="EMBL" id="HE573025">
    <property type="protein sequence ID" value="CCC50200.1"/>
    <property type="molecule type" value="Genomic_DNA"/>
</dbReference>
<accession>G0U3W0</accession>
<feature type="compositionally biased region" description="Low complexity" evidence="1">
    <location>
        <begin position="197"/>
        <end position="206"/>
    </location>
</feature>
<evidence type="ECO:0000256" key="1">
    <source>
        <dbReference type="SAM" id="MobiDB-lite"/>
    </source>
</evidence>
<dbReference type="VEuPathDB" id="TriTrypDB:TvY486_0900230"/>
<dbReference type="AlphaFoldDB" id="G0U3W0"/>
<sequence>MPLDLVGKLHRAVYVDGCAPSFYEDLVRLLVTKCGEIEAWDVTNRLIVVFKNINSVSTALSFNGTAFGDLGGSLKLWVATQPPPAGVEQQMTIAANPSGSSELKDGKAAEEVRAAYESRQRRLAAIRSELAPEIEQAESVESVEMKQRELCIRQLKALCILTSHAVAEMEKALEESKSHLQVQKRLLDNLRAKKQNSSSTSRIVSGGSSGDGGGGGDGSDKTGSGNFSDPVTRRVEELVANAEDIGKWRKRRRE</sequence>
<proteinExistence type="predicted"/>
<dbReference type="SUPFAM" id="SSF54928">
    <property type="entry name" value="RNA-binding domain, RBD"/>
    <property type="match status" value="1"/>
</dbReference>
<feature type="region of interest" description="Disordered" evidence="1">
    <location>
        <begin position="191"/>
        <end position="235"/>
    </location>
</feature>